<dbReference type="GO" id="GO:0071973">
    <property type="term" value="P:bacterial-type flagellum-dependent cell motility"/>
    <property type="evidence" value="ECO:0007669"/>
    <property type="project" value="InterPro"/>
</dbReference>
<evidence type="ECO:0000256" key="2">
    <source>
        <dbReference type="ARBA" id="ARBA00004117"/>
    </source>
</evidence>
<dbReference type="Pfam" id="PF02119">
    <property type="entry name" value="FlgI"/>
    <property type="match status" value="1"/>
</dbReference>
<comment type="function">
    <text evidence="1 6">Assembles around the rod to form the L-ring and probably protects the motor/basal body from shearing forces during rotation.</text>
</comment>
<reference evidence="7 8" key="1">
    <citation type="submission" date="2020-04" db="EMBL/GenBank/DDBJ databases">
        <title>Ferrimonas sp. S7 isolated from sea water.</title>
        <authorList>
            <person name="Bae S.S."/>
            <person name="Baek K."/>
        </authorList>
    </citation>
    <scope>NUCLEOTIDE SEQUENCE [LARGE SCALE GENOMIC DNA]</scope>
    <source>
        <strain evidence="7 8">S7</strain>
    </source>
</reference>
<comment type="subunit">
    <text evidence="6">The basal body constitutes a major portion of the flagellar organelle and consists of four rings (L,P,S, and M) mounted on a central rod.</text>
</comment>
<evidence type="ECO:0000256" key="6">
    <source>
        <dbReference type="HAMAP-Rule" id="MF_00416"/>
    </source>
</evidence>
<evidence type="ECO:0000256" key="4">
    <source>
        <dbReference type="ARBA" id="ARBA00022729"/>
    </source>
</evidence>
<evidence type="ECO:0000256" key="3">
    <source>
        <dbReference type="ARBA" id="ARBA00008994"/>
    </source>
</evidence>
<keyword evidence="7" id="KW-0966">Cell projection</keyword>
<feature type="chain" id="PRO_5026395799" description="Flagellar P-ring protein" evidence="6">
    <location>
        <begin position="19"/>
        <end position="367"/>
    </location>
</feature>
<dbReference type="GO" id="GO:0030288">
    <property type="term" value="C:outer membrane-bounded periplasmic space"/>
    <property type="evidence" value="ECO:0007669"/>
    <property type="project" value="InterPro"/>
</dbReference>
<proteinExistence type="inferred from homology"/>
<accession>A0A6H1UEL7</accession>
<evidence type="ECO:0000256" key="5">
    <source>
        <dbReference type="ARBA" id="ARBA00023143"/>
    </source>
</evidence>
<gene>
    <name evidence="6" type="primary">flgI</name>
    <name evidence="7" type="ORF">HER31_07785</name>
</gene>
<keyword evidence="5 6" id="KW-0975">Bacterial flagellum</keyword>
<dbReference type="GO" id="GO:0005198">
    <property type="term" value="F:structural molecule activity"/>
    <property type="evidence" value="ECO:0007669"/>
    <property type="project" value="InterPro"/>
</dbReference>
<dbReference type="EMBL" id="CP051180">
    <property type="protein sequence ID" value="QIZ76783.1"/>
    <property type="molecule type" value="Genomic_DNA"/>
</dbReference>
<dbReference type="GO" id="GO:0009428">
    <property type="term" value="C:bacterial-type flagellum basal body, distal rod, P ring"/>
    <property type="evidence" value="ECO:0007669"/>
    <property type="project" value="InterPro"/>
</dbReference>
<evidence type="ECO:0000313" key="7">
    <source>
        <dbReference type="EMBL" id="QIZ76783.1"/>
    </source>
</evidence>
<dbReference type="HAMAP" id="MF_00416">
    <property type="entry name" value="FlgI"/>
    <property type="match status" value="1"/>
</dbReference>
<evidence type="ECO:0000256" key="1">
    <source>
        <dbReference type="ARBA" id="ARBA00002591"/>
    </source>
</evidence>
<dbReference type="RefSeq" id="WP_168660044.1">
    <property type="nucleotide sequence ID" value="NZ_CP051180.1"/>
</dbReference>
<keyword evidence="7" id="KW-0969">Cilium</keyword>
<dbReference type="KEGG" id="fes:HER31_07785"/>
<keyword evidence="7" id="KW-0282">Flagellum</keyword>
<keyword evidence="8" id="KW-1185">Reference proteome</keyword>
<dbReference type="Proteomes" id="UP000501602">
    <property type="component" value="Chromosome"/>
</dbReference>
<dbReference type="AlphaFoldDB" id="A0A6H1UEL7"/>
<dbReference type="InterPro" id="IPR001782">
    <property type="entry name" value="Flag_FlgI"/>
</dbReference>
<feature type="signal peptide" evidence="6">
    <location>
        <begin position="1"/>
        <end position="18"/>
    </location>
</feature>
<dbReference type="PANTHER" id="PTHR30381">
    <property type="entry name" value="FLAGELLAR P-RING PERIPLASMIC PROTEIN FLGI"/>
    <property type="match status" value="1"/>
</dbReference>
<comment type="subcellular location">
    <subcellularLocation>
        <location evidence="2 6">Bacterial flagellum basal body</location>
    </subcellularLocation>
</comment>
<keyword evidence="4 6" id="KW-0732">Signal</keyword>
<dbReference type="PRINTS" id="PR01010">
    <property type="entry name" value="FLGPRINGFLGI"/>
</dbReference>
<dbReference type="PANTHER" id="PTHR30381:SF0">
    <property type="entry name" value="FLAGELLAR P-RING PROTEIN"/>
    <property type="match status" value="1"/>
</dbReference>
<evidence type="ECO:0000313" key="8">
    <source>
        <dbReference type="Proteomes" id="UP000501602"/>
    </source>
</evidence>
<comment type="similarity">
    <text evidence="3 6">Belongs to the FlgI family.</text>
</comment>
<dbReference type="NCBIfam" id="NF003676">
    <property type="entry name" value="PRK05303.1"/>
    <property type="match status" value="1"/>
</dbReference>
<name>A0A6H1UEL7_9GAMM</name>
<sequence length="367" mass="38223" precursor="true">MKPFFLFLLVLIAPFAGAQQNTRPLLDIVDVQGVRDNQLVGYGLVVGLAGTGDQSQVKFTSHSMRNMLEQFGVNLDSNINPKLKNVAAVAVHAVIPAQASAGQTIDITVSSLGDAKSLRGGSLLVTPLQGVDGQIYAVAQGSLVVGGISAEGRDGTSVTINTPTVGTIPNGAIVERGIPSSFNSAEEVVLNLKRQSFTTARNIERAINASFGPNVARADSNAKVLVRAPAEPRQRVTFMSMLESIEVESGRTPARVVFNSRTGTVVMGADVKISRAAVSHGNLSVAISEVPFISQPGQLSNGTTEVGSNTSIDIDQAQATSFILPEGTSLEVIVNAINSLGATPADLMVILQALDEAGALNAELVVI</sequence>
<organism evidence="7 8">
    <name type="scientific">Ferrimonas lipolytica</name>
    <dbReference type="NCBI Taxonomy" id="2724191"/>
    <lineage>
        <taxon>Bacteria</taxon>
        <taxon>Pseudomonadati</taxon>
        <taxon>Pseudomonadota</taxon>
        <taxon>Gammaproteobacteria</taxon>
        <taxon>Alteromonadales</taxon>
        <taxon>Ferrimonadaceae</taxon>
        <taxon>Ferrimonas</taxon>
    </lineage>
</organism>
<protein>
    <recommendedName>
        <fullName evidence="6">Flagellar P-ring protein</fullName>
    </recommendedName>
    <alternativeName>
        <fullName evidence="6">Basal body P-ring protein</fullName>
    </alternativeName>
</protein>